<dbReference type="InterPro" id="IPR001810">
    <property type="entry name" value="F-box_dom"/>
</dbReference>
<evidence type="ECO:0000313" key="2">
    <source>
        <dbReference type="EMBL" id="PIC14837.1"/>
    </source>
</evidence>
<dbReference type="PANTHER" id="PTHR23015:SF4">
    <property type="entry name" value="DUF38 DOMAIN-CONTAINING PROTEIN-RELATED"/>
    <property type="match status" value="1"/>
</dbReference>
<dbReference type="InterPro" id="IPR002900">
    <property type="entry name" value="DUF38/FTH_CAE_spp"/>
</dbReference>
<evidence type="ECO:0000259" key="1">
    <source>
        <dbReference type="PROSITE" id="PS50181"/>
    </source>
</evidence>
<proteinExistence type="predicted"/>
<dbReference type="AlphaFoldDB" id="A0A2G5SII5"/>
<sequence>MESIPEILKSHDHHLKFCILYEVARKKPIFDSYRNFCDAVGPDVMEYRDFEFWYHRFRQGELDFDYDRSAVPVPKTLMDMPVNLVRKITKELDPFERSSLRSTSHAIKELSDSLPSVFERINVTTSAKEFQWELNEKQFECIRYNDTGCLFQKTKLYEENYIKKSLEYLTLVFKIPHIQVNYLSLINMEDRDGFLGSRRATPYLDDLRLSPLYVEEVCIDGYDVNRVIHFLSAMTPGHLESIDLVFDGMWDIGRENFEAIFEIDQLKQAKEVAIDVEFHLEDLVKFSHLRSFKCGLKNNMEPEEVLRILDIVSNFEEFESCDVSFYHYMHTYPMERFSEAFGVEIPEGPLEKFSHRYQIPGSNEYMKFEIEHSGIWCFIEIRKIR</sequence>
<dbReference type="OrthoDB" id="10639215at2759"/>
<organism evidence="2 3">
    <name type="scientific">Caenorhabditis nigoni</name>
    <dbReference type="NCBI Taxonomy" id="1611254"/>
    <lineage>
        <taxon>Eukaryota</taxon>
        <taxon>Metazoa</taxon>
        <taxon>Ecdysozoa</taxon>
        <taxon>Nematoda</taxon>
        <taxon>Chromadorea</taxon>
        <taxon>Rhabditida</taxon>
        <taxon>Rhabditina</taxon>
        <taxon>Rhabditomorpha</taxon>
        <taxon>Rhabditoidea</taxon>
        <taxon>Rhabditidae</taxon>
        <taxon>Peloderinae</taxon>
        <taxon>Caenorhabditis</taxon>
    </lineage>
</organism>
<dbReference type="Pfam" id="PF01827">
    <property type="entry name" value="FTH"/>
    <property type="match status" value="1"/>
</dbReference>
<dbReference type="SMART" id="SM00256">
    <property type="entry name" value="FBOX"/>
    <property type="match status" value="1"/>
</dbReference>
<dbReference type="Gene3D" id="1.10.10.1450">
    <property type="match status" value="1"/>
</dbReference>
<dbReference type="InterPro" id="IPR041426">
    <property type="entry name" value="Mos1_HTH"/>
</dbReference>
<reference evidence="3" key="1">
    <citation type="submission" date="2017-10" db="EMBL/GenBank/DDBJ databases">
        <title>Rapid genome shrinkage in a self-fertile nematode reveals novel sperm competition proteins.</title>
        <authorList>
            <person name="Yin D."/>
            <person name="Schwarz E.M."/>
            <person name="Thomas C.G."/>
            <person name="Felde R.L."/>
            <person name="Korf I.F."/>
            <person name="Cutter A.D."/>
            <person name="Schartner C.M."/>
            <person name="Ralston E.J."/>
            <person name="Meyer B.J."/>
            <person name="Haag E.S."/>
        </authorList>
    </citation>
    <scope>NUCLEOTIDE SEQUENCE [LARGE SCALE GENOMIC DNA]</scope>
    <source>
        <strain evidence="3">JU1422</strain>
    </source>
</reference>
<keyword evidence="3" id="KW-1185">Reference proteome</keyword>
<dbReference type="CDD" id="cd22150">
    <property type="entry name" value="F-box_CeFBXA-like"/>
    <property type="match status" value="1"/>
</dbReference>
<dbReference type="EMBL" id="PDUG01000007">
    <property type="protein sequence ID" value="PIC14837.1"/>
    <property type="molecule type" value="Genomic_DNA"/>
</dbReference>
<gene>
    <name evidence="2" type="ORF">B9Z55_027009</name>
</gene>
<protein>
    <recommendedName>
        <fullName evidence="1">F-box domain-containing protein</fullName>
    </recommendedName>
</protein>
<comment type="caution">
    <text evidence="2">The sequence shown here is derived from an EMBL/GenBank/DDBJ whole genome shotgun (WGS) entry which is preliminary data.</text>
</comment>
<feature type="domain" description="F-box" evidence="1">
    <location>
        <begin position="74"/>
        <end position="121"/>
    </location>
</feature>
<name>A0A2G5SII5_9PELO</name>
<dbReference type="Proteomes" id="UP000230233">
    <property type="component" value="Unassembled WGS sequence"/>
</dbReference>
<dbReference type="GO" id="GO:0045087">
    <property type="term" value="P:innate immune response"/>
    <property type="evidence" value="ECO:0007669"/>
    <property type="project" value="TreeGrafter"/>
</dbReference>
<dbReference type="PANTHER" id="PTHR23015">
    <property type="entry name" value="UNCHARACTERIZED C.ELEGANS PROTEIN"/>
    <property type="match status" value="1"/>
</dbReference>
<dbReference type="InterPro" id="IPR040161">
    <property type="entry name" value="FB224"/>
</dbReference>
<evidence type="ECO:0000313" key="3">
    <source>
        <dbReference type="Proteomes" id="UP000230233"/>
    </source>
</evidence>
<dbReference type="Pfam" id="PF17906">
    <property type="entry name" value="HTH_48"/>
    <property type="match status" value="1"/>
</dbReference>
<dbReference type="PROSITE" id="PS50181">
    <property type="entry name" value="FBOX"/>
    <property type="match status" value="1"/>
</dbReference>
<accession>A0A2G5SII5</accession>